<dbReference type="Pfam" id="PF00583">
    <property type="entry name" value="Acetyltransf_1"/>
    <property type="match status" value="1"/>
</dbReference>
<dbReference type="CDD" id="cd04301">
    <property type="entry name" value="NAT_SF"/>
    <property type="match status" value="1"/>
</dbReference>
<dbReference type="PROSITE" id="PS51186">
    <property type="entry name" value="GNAT"/>
    <property type="match status" value="1"/>
</dbReference>
<sequence length="150" mass="17297">MTIQYNSLIGLPQEPLYSSLVTLLAGVFVNQSPEEIAADLTYHQHRTPLVLLFATDHERLVGCKIGYERQPGHFYSWLGCVDPAYRGRGIASELMRRQHDWCCQNGYHTVRTHTYNAWREMLLLNLRHGFDIIGTMQGKYGLTIMLEKKN</sequence>
<dbReference type="Gene3D" id="3.40.630.30">
    <property type="match status" value="1"/>
</dbReference>
<dbReference type="RefSeq" id="WP_119671335.1">
    <property type="nucleotide sequence ID" value="NZ_QXED01000013.1"/>
</dbReference>
<gene>
    <name evidence="2" type="ORF">DYU11_29445</name>
</gene>
<dbReference type="InterPro" id="IPR000182">
    <property type="entry name" value="GNAT_dom"/>
</dbReference>
<evidence type="ECO:0000313" key="2">
    <source>
        <dbReference type="EMBL" id="RIV18084.1"/>
    </source>
</evidence>
<dbReference type="SUPFAM" id="SSF55729">
    <property type="entry name" value="Acyl-CoA N-acyltransferases (Nat)"/>
    <property type="match status" value="1"/>
</dbReference>
<organism evidence="2 3">
    <name type="scientific">Fibrisoma montanum</name>
    <dbReference type="NCBI Taxonomy" id="2305895"/>
    <lineage>
        <taxon>Bacteria</taxon>
        <taxon>Pseudomonadati</taxon>
        <taxon>Bacteroidota</taxon>
        <taxon>Cytophagia</taxon>
        <taxon>Cytophagales</taxon>
        <taxon>Spirosomataceae</taxon>
        <taxon>Fibrisoma</taxon>
    </lineage>
</organism>
<dbReference type="EMBL" id="QXED01000013">
    <property type="protein sequence ID" value="RIV18084.1"/>
    <property type="molecule type" value="Genomic_DNA"/>
</dbReference>
<dbReference type="InterPro" id="IPR016181">
    <property type="entry name" value="Acyl_CoA_acyltransferase"/>
</dbReference>
<keyword evidence="2" id="KW-0808">Transferase</keyword>
<reference evidence="2 3" key="1">
    <citation type="submission" date="2018-08" db="EMBL/GenBank/DDBJ databases">
        <title>Fibrisoma montanum sp. nov., isolated from Danxia mountain soil.</title>
        <authorList>
            <person name="Huang Y."/>
        </authorList>
    </citation>
    <scope>NUCLEOTIDE SEQUENCE [LARGE SCALE GENOMIC DNA]</scope>
    <source>
        <strain evidence="2 3">HYT19</strain>
    </source>
</reference>
<protein>
    <submittedName>
        <fullName evidence="2">N-acetyltransferase</fullName>
    </submittedName>
</protein>
<accession>A0A418LXT7</accession>
<dbReference type="AlphaFoldDB" id="A0A418LXT7"/>
<name>A0A418LXT7_9BACT</name>
<feature type="domain" description="N-acetyltransferase" evidence="1">
    <location>
        <begin position="7"/>
        <end position="150"/>
    </location>
</feature>
<keyword evidence="3" id="KW-1185">Reference proteome</keyword>
<dbReference type="OrthoDB" id="9812289at2"/>
<dbReference type="GO" id="GO:0016747">
    <property type="term" value="F:acyltransferase activity, transferring groups other than amino-acyl groups"/>
    <property type="evidence" value="ECO:0007669"/>
    <property type="project" value="InterPro"/>
</dbReference>
<evidence type="ECO:0000259" key="1">
    <source>
        <dbReference type="PROSITE" id="PS51186"/>
    </source>
</evidence>
<comment type="caution">
    <text evidence="2">The sequence shown here is derived from an EMBL/GenBank/DDBJ whole genome shotgun (WGS) entry which is preliminary data.</text>
</comment>
<evidence type="ECO:0000313" key="3">
    <source>
        <dbReference type="Proteomes" id="UP000283523"/>
    </source>
</evidence>
<dbReference type="Proteomes" id="UP000283523">
    <property type="component" value="Unassembled WGS sequence"/>
</dbReference>
<proteinExistence type="predicted"/>